<dbReference type="AlphaFoldDB" id="A0A498QFJ9"/>
<evidence type="ECO:0008006" key="3">
    <source>
        <dbReference type="Google" id="ProtNLM"/>
    </source>
</evidence>
<dbReference type="InterPro" id="IPR043519">
    <property type="entry name" value="NT_sf"/>
</dbReference>
<evidence type="ECO:0000313" key="2">
    <source>
        <dbReference type="Proteomes" id="UP000267289"/>
    </source>
</evidence>
<proteinExistence type="predicted"/>
<dbReference type="CDD" id="cd05403">
    <property type="entry name" value="NT_KNTase_like"/>
    <property type="match status" value="1"/>
</dbReference>
<accession>A0A498QFJ9</accession>
<gene>
    <name evidence="1" type="ORF">LAUMK13_04598</name>
</gene>
<dbReference type="Gene3D" id="3.30.460.10">
    <property type="entry name" value="Beta Polymerase, domain 2"/>
    <property type="match status" value="1"/>
</dbReference>
<organism evidence="1 2">
    <name type="scientific">Mycobacterium innocens</name>
    <dbReference type="NCBI Taxonomy" id="2341083"/>
    <lineage>
        <taxon>Bacteria</taxon>
        <taxon>Bacillati</taxon>
        <taxon>Actinomycetota</taxon>
        <taxon>Actinomycetes</taxon>
        <taxon>Mycobacteriales</taxon>
        <taxon>Mycobacteriaceae</taxon>
        <taxon>Mycobacterium</taxon>
    </lineage>
</organism>
<dbReference type="SUPFAM" id="SSF81301">
    <property type="entry name" value="Nucleotidyltransferase"/>
    <property type="match status" value="1"/>
</dbReference>
<dbReference type="Proteomes" id="UP000267289">
    <property type="component" value="Unassembled WGS sequence"/>
</dbReference>
<name>A0A498QFJ9_9MYCO</name>
<keyword evidence="2" id="KW-1185">Reference proteome</keyword>
<reference evidence="1 2" key="1">
    <citation type="submission" date="2018-09" db="EMBL/GenBank/DDBJ databases">
        <authorList>
            <person name="Tagini F."/>
        </authorList>
    </citation>
    <scope>NUCLEOTIDE SEQUENCE [LARGE SCALE GENOMIC DNA]</scope>
    <source>
        <strain evidence="1 2">MK13</strain>
    </source>
</reference>
<evidence type="ECO:0000313" key="1">
    <source>
        <dbReference type="EMBL" id="VBA43603.1"/>
    </source>
</evidence>
<sequence length="255" mass="27813">MLSALANLGVPEEIAADFPPLPGDVSALLIYGSRARGDAVTDSDLDVLALVQHSFPSTYSGVVNVSFYTRDQLKTGIGTLFGAHLQRDAKVFWDPEGDLTEILNSLGNVDTERLFNRVKAMSPVFGSPESDLPKYLAGLLREARYLLRSSLYAQAIAVDEPCFSVRELAIRHSDPALVDLLASRHSGSPLREDYDECLKRLESILGRLPENPHGSLEALIVNEWENRGDLLSIAFMALGIVGSGGDYAELEKILL</sequence>
<dbReference type="EMBL" id="UPHQ01000248">
    <property type="protein sequence ID" value="VBA43603.1"/>
    <property type="molecule type" value="Genomic_DNA"/>
</dbReference>
<protein>
    <recommendedName>
        <fullName evidence="3">Polymerase nucleotidyl transferase domain-containing protein</fullName>
    </recommendedName>
</protein>